<evidence type="ECO:0000256" key="3">
    <source>
        <dbReference type="ARBA" id="ARBA00022475"/>
    </source>
</evidence>
<accession>A0ABT1PRS1</accession>
<dbReference type="InterPro" id="IPR050545">
    <property type="entry name" value="Mycobact_MmpL"/>
</dbReference>
<keyword evidence="6 8" id="KW-0472">Membrane</keyword>
<dbReference type="Pfam" id="PF03176">
    <property type="entry name" value="MMPL"/>
    <property type="match status" value="2"/>
</dbReference>
<feature type="transmembrane region" description="Helical" evidence="8">
    <location>
        <begin position="230"/>
        <end position="253"/>
    </location>
</feature>
<evidence type="ECO:0000313" key="10">
    <source>
        <dbReference type="EMBL" id="MCQ4080372.1"/>
    </source>
</evidence>
<evidence type="ECO:0000256" key="4">
    <source>
        <dbReference type="ARBA" id="ARBA00022692"/>
    </source>
</evidence>
<feature type="transmembrane region" description="Helical" evidence="8">
    <location>
        <begin position="395"/>
        <end position="413"/>
    </location>
</feature>
<keyword evidence="3" id="KW-1003">Cell membrane</keyword>
<feature type="transmembrane region" description="Helical" evidence="8">
    <location>
        <begin position="204"/>
        <end position="223"/>
    </location>
</feature>
<feature type="compositionally biased region" description="Polar residues" evidence="7">
    <location>
        <begin position="1"/>
        <end position="10"/>
    </location>
</feature>
<dbReference type="InterPro" id="IPR004869">
    <property type="entry name" value="MMPL_dom"/>
</dbReference>
<keyword evidence="11" id="KW-1185">Reference proteome</keyword>
<sequence>MNTPTVSSAVSAEPFADTGKGSPRAPDVGWPGRAPLPLRRPRTVLAVSLLFLVVAAAVAGGTLKALKAGGFDDPSTDSAAAAQLLREKFPTAQPNLFVLVRDDSGDAADPAAVRVGRAVVKQLSHRPGVHLVASYYRTPSPALRSADGSVGLTAVNVAGDQDAAGRIVAALHTRLAGGHDGVQVRFGGITQINNDLNDRTAQDLTVAESVALPLTLLLLVLVFRGVVAALLPTAVGVVAILGALAVLRCVAAFTSVSVFSTTLITALGLGLAVDYSLLIVARYRQERAQGGGDQAALLRTLRTAGRTVLFSATIVATVLLTLVIFRLYFLRSFAYAGVATVAITVLGALGPLPAALLLLGDRVDAWRLGRPPTVRSAPEQRLWGRIAGGSMRRPALCGLAVAAGLVMLALRLGHAQFGIPDERALPKSAESRQASEVLRSAFPGSQASDALTVVAPSWSADPGGTALSAYARALSGVPGIDRVESAEGGFAAGHPAGPPMPGLRNGRAIRLDVRTRVVPFSDTGSRLAERVRAVPVPGGRRVYVGGLAAQLKDTTSSLASGLPLALGLTVLITLVLLLLATGSVLLPVKAVLFNALGLTGVLGAMVWVFNDGHLSWLLGFTPSPLALTMPVLLVCVAYALSMDYEVFLLSRIKERHDAGDDTEHAVRAGLGESGPIISAAAGLLAVSFFAIGLSGVSLAKFFGLGTGIAIVMDAVLIRGVLVPAFFRLAGRAAWWAPARWRRTTS</sequence>
<feature type="transmembrane region" description="Helical" evidence="8">
    <location>
        <begin position="591"/>
        <end position="610"/>
    </location>
</feature>
<evidence type="ECO:0000256" key="1">
    <source>
        <dbReference type="ARBA" id="ARBA00004651"/>
    </source>
</evidence>
<feature type="region of interest" description="Disordered" evidence="7">
    <location>
        <begin position="1"/>
        <end position="34"/>
    </location>
</feature>
<reference evidence="10" key="1">
    <citation type="submission" date="2022-06" db="EMBL/GenBank/DDBJ databases">
        <title>Draft genome sequence of Streptomyces sp. RB6PN25 isolated from peat swamp forest in Thailand.</title>
        <authorList>
            <person name="Duangmal K."/>
            <person name="Klaysubun C."/>
        </authorList>
    </citation>
    <scope>NUCLEOTIDE SEQUENCE</scope>
    <source>
        <strain evidence="10">RB6PN25</strain>
    </source>
</reference>
<feature type="transmembrane region" description="Helical" evidence="8">
    <location>
        <begin position="43"/>
        <end position="63"/>
    </location>
</feature>
<comment type="similarity">
    <text evidence="2">Belongs to the resistance-nodulation-cell division (RND) (TC 2.A.6) family. MmpL subfamily.</text>
</comment>
<dbReference type="RefSeq" id="WP_255919270.1">
    <property type="nucleotide sequence ID" value="NZ_JANFNG010000003.1"/>
</dbReference>
<comment type="caution">
    <text evidence="10">The sequence shown here is derived from an EMBL/GenBank/DDBJ whole genome shotgun (WGS) entry which is preliminary data.</text>
</comment>
<dbReference type="PANTHER" id="PTHR33406">
    <property type="entry name" value="MEMBRANE PROTEIN MJ1562-RELATED"/>
    <property type="match status" value="1"/>
</dbReference>
<evidence type="ECO:0000256" key="5">
    <source>
        <dbReference type="ARBA" id="ARBA00022989"/>
    </source>
</evidence>
<protein>
    <submittedName>
        <fullName evidence="10">MMPL family transporter</fullName>
    </submittedName>
</protein>
<dbReference type="PROSITE" id="PS50156">
    <property type="entry name" value="SSD"/>
    <property type="match status" value="1"/>
</dbReference>
<name>A0ABT1PRS1_9ACTN</name>
<feature type="transmembrane region" description="Helical" evidence="8">
    <location>
        <begin position="259"/>
        <end position="280"/>
    </location>
</feature>
<evidence type="ECO:0000256" key="6">
    <source>
        <dbReference type="ARBA" id="ARBA00023136"/>
    </source>
</evidence>
<evidence type="ECO:0000256" key="7">
    <source>
        <dbReference type="SAM" id="MobiDB-lite"/>
    </source>
</evidence>
<feature type="transmembrane region" description="Helical" evidence="8">
    <location>
        <begin position="701"/>
        <end position="721"/>
    </location>
</feature>
<dbReference type="SUPFAM" id="SSF82866">
    <property type="entry name" value="Multidrug efflux transporter AcrB transmembrane domain"/>
    <property type="match status" value="2"/>
</dbReference>
<comment type="subcellular location">
    <subcellularLocation>
        <location evidence="1">Cell membrane</location>
        <topology evidence="1">Multi-pass membrane protein</topology>
    </subcellularLocation>
</comment>
<proteinExistence type="inferred from homology"/>
<evidence type="ECO:0000256" key="2">
    <source>
        <dbReference type="ARBA" id="ARBA00010157"/>
    </source>
</evidence>
<organism evidence="10 11">
    <name type="scientific">Streptomyces humicola</name>
    <dbReference type="NCBI Taxonomy" id="2953240"/>
    <lineage>
        <taxon>Bacteria</taxon>
        <taxon>Bacillati</taxon>
        <taxon>Actinomycetota</taxon>
        <taxon>Actinomycetes</taxon>
        <taxon>Kitasatosporales</taxon>
        <taxon>Streptomycetaceae</taxon>
        <taxon>Streptomyces</taxon>
    </lineage>
</organism>
<evidence type="ECO:0000259" key="9">
    <source>
        <dbReference type="PROSITE" id="PS50156"/>
    </source>
</evidence>
<feature type="transmembrane region" description="Helical" evidence="8">
    <location>
        <begin position="308"/>
        <end position="329"/>
    </location>
</feature>
<feature type="transmembrane region" description="Helical" evidence="8">
    <location>
        <begin position="616"/>
        <end position="641"/>
    </location>
</feature>
<feature type="transmembrane region" description="Helical" evidence="8">
    <location>
        <begin position="558"/>
        <end position="579"/>
    </location>
</feature>
<feature type="transmembrane region" description="Helical" evidence="8">
    <location>
        <begin position="335"/>
        <end position="360"/>
    </location>
</feature>
<dbReference type="EMBL" id="JANFNG010000003">
    <property type="protein sequence ID" value="MCQ4080372.1"/>
    <property type="molecule type" value="Genomic_DNA"/>
</dbReference>
<keyword evidence="4 8" id="KW-0812">Transmembrane</keyword>
<dbReference type="PANTHER" id="PTHR33406:SF11">
    <property type="entry name" value="MEMBRANE PROTEIN SCO6666-RELATED"/>
    <property type="match status" value="1"/>
</dbReference>
<feature type="domain" description="SSD" evidence="9">
    <location>
        <begin position="596"/>
        <end position="727"/>
    </location>
</feature>
<evidence type="ECO:0000313" key="11">
    <source>
        <dbReference type="Proteomes" id="UP001057702"/>
    </source>
</evidence>
<dbReference type="InterPro" id="IPR000731">
    <property type="entry name" value="SSD"/>
</dbReference>
<evidence type="ECO:0000256" key="8">
    <source>
        <dbReference type="SAM" id="Phobius"/>
    </source>
</evidence>
<keyword evidence="5 8" id="KW-1133">Transmembrane helix</keyword>
<feature type="transmembrane region" description="Helical" evidence="8">
    <location>
        <begin position="676"/>
        <end position="695"/>
    </location>
</feature>
<dbReference type="Proteomes" id="UP001057702">
    <property type="component" value="Unassembled WGS sequence"/>
</dbReference>
<dbReference type="Gene3D" id="1.20.1640.10">
    <property type="entry name" value="Multidrug efflux transporter AcrB transmembrane domain"/>
    <property type="match status" value="2"/>
</dbReference>
<gene>
    <name evidence="10" type="ORF">NGB36_07115</name>
</gene>